<evidence type="ECO:0000259" key="8">
    <source>
        <dbReference type="Pfam" id="PF20684"/>
    </source>
</evidence>
<feature type="transmembrane region" description="Helical" evidence="7">
    <location>
        <begin position="80"/>
        <end position="98"/>
    </location>
</feature>
<dbReference type="Proteomes" id="UP001152607">
    <property type="component" value="Unassembled WGS sequence"/>
</dbReference>
<keyword evidence="4 7" id="KW-0472">Membrane</keyword>
<comment type="caution">
    <text evidence="9">The sequence shown here is derived from an EMBL/GenBank/DDBJ whole genome shotgun (WGS) entry which is preliminary data.</text>
</comment>
<gene>
    <name evidence="9" type="ORF">PDIGIT_LOCUS3024</name>
</gene>
<evidence type="ECO:0000313" key="10">
    <source>
        <dbReference type="Proteomes" id="UP001152607"/>
    </source>
</evidence>
<reference evidence="9" key="1">
    <citation type="submission" date="2023-01" db="EMBL/GenBank/DDBJ databases">
        <authorList>
            <person name="Van Ghelder C."/>
            <person name="Rancurel C."/>
        </authorList>
    </citation>
    <scope>NUCLEOTIDE SEQUENCE</scope>
    <source>
        <strain evidence="9">CNCM I-4278</strain>
    </source>
</reference>
<evidence type="ECO:0000256" key="1">
    <source>
        <dbReference type="ARBA" id="ARBA00004141"/>
    </source>
</evidence>
<dbReference type="GO" id="GO:0016020">
    <property type="term" value="C:membrane"/>
    <property type="evidence" value="ECO:0007669"/>
    <property type="project" value="UniProtKB-SubCell"/>
</dbReference>
<keyword evidence="10" id="KW-1185">Reference proteome</keyword>
<dbReference type="PANTHER" id="PTHR33048:SF47">
    <property type="entry name" value="INTEGRAL MEMBRANE PROTEIN-RELATED"/>
    <property type="match status" value="1"/>
</dbReference>
<feature type="compositionally biased region" description="Low complexity" evidence="6">
    <location>
        <begin position="272"/>
        <end position="288"/>
    </location>
</feature>
<sequence length="449" mass="49510">MANTWPTGIIITGVLYFFTVACLAGRVAVSVQHRRVGLEDWMITIAGVLSIIQFSLLVASCRSDESDYTRSQHILFASSLFYGPSIVLAKVSAVYMLLQTRYGPLRHALLYTIALLQALSSTANTAFQIARCRPISSNWDSESNPNAKCVSREDTLLAFYIESGTGITVTLILTIFTTIQHRKRCRGFTEKLGLTLITILSLFSISANLVRSTLLHASPLHIDTTTPSTPPISRFTPPQWSILEQQALLITLCIPTLKSLFTRNLHRFSLHSSHSISPTPTPNSNSNNHHPHPPPPPPRGYFSRLSSSNDARPSSNPPRSSTSKKQSRSHPRARPRHRSPSLPFIATPALKSTIAQCRATPEPPISLSSETIWPAGYGYPGRGSSRGAYYDEEEEERLRGSEEERDGTWGDGGILLTTEFLMRSEVVSRMPSRDDVLGLVGGRRGGVEM</sequence>
<evidence type="ECO:0000256" key="3">
    <source>
        <dbReference type="ARBA" id="ARBA00022989"/>
    </source>
</evidence>
<feature type="compositionally biased region" description="Basic residues" evidence="6">
    <location>
        <begin position="325"/>
        <end position="339"/>
    </location>
</feature>
<feature type="compositionally biased region" description="Low complexity" evidence="6">
    <location>
        <begin position="303"/>
        <end position="323"/>
    </location>
</feature>
<dbReference type="PANTHER" id="PTHR33048">
    <property type="entry name" value="PTH11-LIKE INTEGRAL MEMBRANE PROTEIN (AFU_ORTHOLOGUE AFUA_5G11245)"/>
    <property type="match status" value="1"/>
</dbReference>
<feature type="domain" description="Rhodopsin" evidence="8">
    <location>
        <begin position="30"/>
        <end position="263"/>
    </location>
</feature>
<dbReference type="InterPro" id="IPR049326">
    <property type="entry name" value="Rhodopsin_dom_fungi"/>
</dbReference>
<keyword evidence="2 7" id="KW-0812">Transmembrane</keyword>
<organism evidence="9 10">
    <name type="scientific">Periconia digitata</name>
    <dbReference type="NCBI Taxonomy" id="1303443"/>
    <lineage>
        <taxon>Eukaryota</taxon>
        <taxon>Fungi</taxon>
        <taxon>Dikarya</taxon>
        <taxon>Ascomycota</taxon>
        <taxon>Pezizomycotina</taxon>
        <taxon>Dothideomycetes</taxon>
        <taxon>Pleosporomycetidae</taxon>
        <taxon>Pleosporales</taxon>
        <taxon>Massarineae</taxon>
        <taxon>Periconiaceae</taxon>
        <taxon>Periconia</taxon>
    </lineage>
</organism>
<comment type="similarity">
    <text evidence="5">Belongs to the SAT4 family.</text>
</comment>
<feature type="transmembrane region" description="Helical" evidence="7">
    <location>
        <begin position="157"/>
        <end position="179"/>
    </location>
</feature>
<accession>A0A9W4XRE8</accession>
<dbReference type="AlphaFoldDB" id="A0A9W4XRE8"/>
<keyword evidence="3 7" id="KW-1133">Transmembrane helix</keyword>
<evidence type="ECO:0000313" key="9">
    <source>
        <dbReference type="EMBL" id="CAI6305910.1"/>
    </source>
</evidence>
<evidence type="ECO:0000256" key="7">
    <source>
        <dbReference type="SAM" id="Phobius"/>
    </source>
</evidence>
<evidence type="ECO:0000256" key="5">
    <source>
        <dbReference type="ARBA" id="ARBA00038359"/>
    </source>
</evidence>
<proteinExistence type="inferred from homology"/>
<feature type="region of interest" description="Disordered" evidence="6">
    <location>
        <begin position="272"/>
        <end position="346"/>
    </location>
</feature>
<dbReference type="Pfam" id="PF20684">
    <property type="entry name" value="Fung_rhodopsin"/>
    <property type="match status" value="1"/>
</dbReference>
<feature type="transmembrane region" description="Helical" evidence="7">
    <location>
        <begin position="191"/>
        <end position="210"/>
    </location>
</feature>
<evidence type="ECO:0000256" key="6">
    <source>
        <dbReference type="SAM" id="MobiDB-lite"/>
    </source>
</evidence>
<comment type="subcellular location">
    <subcellularLocation>
        <location evidence="1">Membrane</location>
        <topology evidence="1">Multi-pass membrane protein</topology>
    </subcellularLocation>
</comment>
<feature type="transmembrane region" description="Helical" evidence="7">
    <location>
        <begin position="6"/>
        <end position="29"/>
    </location>
</feature>
<dbReference type="EMBL" id="CAOQHR010000002">
    <property type="protein sequence ID" value="CAI6305910.1"/>
    <property type="molecule type" value="Genomic_DNA"/>
</dbReference>
<dbReference type="InterPro" id="IPR052337">
    <property type="entry name" value="SAT4-like"/>
</dbReference>
<evidence type="ECO:0000256" key="2">
    <source>
        <dbReference type="ARBA" id="ARBA00022692"/>
    </source>
</evidence>
<evidence type="ECO:0000256" key="4">
    <source>
        <dbReference type="ARBA" id="ARBA00023136"/>
    </source>
</evidence>
<name>A0A9W4XRE8_9PLEO</name>
<protein>
    <recommendedName>
        <fullName evidence="8">Rhodopsin domain-containing protein</fullName>
    </recommendedName>
</protein>
<feature type="transmembrane region" description="Helical" evidence="7">
    <location>
        <begin position="41"/>
        <end position="60"/>
    </location>
</feature>
<dbReference type="OrthoDB" id="3934549at2759"/>